<dbReference type="VEuPathDB" id="FungiDB:PYU1_G001382"/>
<feature type="domain" description="Tudor" evidence="1">
    <location>
        <begin position="30"/>
        <end position="74"/>
    </location>
</feature>
<dbReference type="AlphaFoldDB" id="K3W8U1"/>
<dbReference type="EnsemblProtists" id="PYU1_T001382">
    <property type="protein sequence ID" value="PYU1_T001382"/>
    <property type="gene ID" value="PYU1_G001382"/>
</dbReference>
<reference evidence="3" key="2">
    <citation type="submission" date="2010-04" db="EMBL/GenBank/DDBJ databases">
        <authorList>
            <person name="Buell R."/>
            <person name="Hamilton J."/>
            <person name="Hostetler J."/>
        </authorList>
    </citation>
    <scope>NUCLEOTIDE SEQUENCE [LARGE SCALE GENOMIC DNA]</scope>
    <source>
        <strain evidence="3">DAOM:BR144</strain>
    </source>
</reference>
<dbReference type="Proteomes" id="UP000019132">
    <property type="component" value="Unassembled WGS sequence"/>
</dbReference>
<dbReference type="InParanoid" id="K3W8U1"/>
<organism evidence="2 3">
    <name type="scientific">Globisporangium ultimum (strain ATCC 200006 / CBS 805.95 / DAOM BR144)</name>
    <name type="common">Pythium ultimum</name>
    <dbReference type="NCBI Taxonomy" id="431595"/>
    <lineage>
        <taxon>Eukaryota</taxon>
        <taxon>Sar</taxon>
        <taxon>Stramenopiles</taxon>
        <taxon>Oomycota</taxon>
        <taxon>Peronosporomycetes</taxon>
        <taxon>Pythiales</taxon>
        <taxon>Pythiaceae</taxon>
        <taxon>Globisporangium</taxon>
    </lineage>
</organism>
<reference evidence="2" key="3">
    <citation type="submission" date="2015-02" db="UniProtKB">
        <authorList>
            <consortium name="EnsemblProtists"/>
        </authorList>
    </citation>
    <scope>IDENTIFICATION</scope>
    <source>
        <strain evidence="2">DAOM BR144</strain>
    </source>
</reference>
<accession>K3W8U1</accession>
<evidence type="ECO:0000313" key="3">
    <source>
        <dbReference type="Proteomes" id="UP000019132"/>
    </source>
</evidence>
<keyword evidence="3" id="KW-1185">Reference proteome</keyword>
<evidence type="ECO:0000259" key="1">
    <source>
        <dbReference type="PROSITE" id="PS50304"/>
    </source>
</evidence>
<proteinExistence type="predicted"/>
<dbReference type="EMBL" id="GL376626">
    <property type="status" value="NOT_ANNOTATED_CDS"/>
    <property type="molecule type" value="Genomic_DNA"/>
</dbReference>
<dbReference type="HOGENOM" id="CLU_2693236_0_0_1"/>
<name>K3W8U1_GLOUD</name>
<reference evidence="3" key="1">
    <citation type="journal article" date="2010" name="Genome Biol.">
        <title>Genome sequence of the necrotrophic plant pathogen Pythium ultimum reveals original pathogenicity mechanisms and effector repertoire.</title>
        <authorList>
            <person name="Levesque C.A."/>
            <person name="Brouwer H."/>
            <person name="Cano L."/>
            <person name="Hamilton J.P."/>
            <person name="Holt C."/>
            <person name="Huitema E."/>
            <person name="Raffaele S."/>
            <person name="Robideau G.P."/>
            <person name="Thines M."/>
            <person name="Win J."/>
            <person name="Zerillo M.M."/>
            <person name="Beakes G.W."/>
            <person name="Boore J.L."/>
            <person name="Busam D."/>
            <person name="Dumas B."/>
            <person name="Ferriera S."/>
            <person name="Fuerstenberg S.I."/>
            <person name="Gachon C.M."/>
            <person name="Gaulin E."/>
            <person name="Govers F."/>
            <person name="Grenville-Briggs L."/>
            <person name="Horner N."/>
            <person name="Hostetler J."/>
            <person name="Jiang R.H."/>
            <person name="Johnson J."/>
            <person name="Krajaejun T."/>
            <person name="Lin H."/>
            <person name="Meijer H.J."/>
            <person name="Moore B."/>
            <person name="Morris P."/>
            <person name="Phuntmart V."/>
            <person name="Puiu D."/>
            <person name="Shetty J."/>
            <person name="Stajich J.E."/>
            <person name="Tripathy S."/>
            <person name="Wawra S."/>
            <person name="van West P."/>
            <person name="Whitty B.R."/>
            <person name="Coutinho P.M."/>
            <person name="Henrissat B."/>
            <person name="Martin F."/>
            <person name="Thomas P.D."/>
            <person name="Tyler B.M."/>
            <person name="De Vries R.P."/>
            <person name="Kamoun S."/>
            <person name="Yandell M."/>
            <person name="Tisserat N."/>
            <person name="Buell C.R."/>
        </authorList>
    </citation>
    <scope>NUCLEOTIDE SEQUENCE</scope>
    <source>
        <strain evidence="3">DAOM:BR144</strain>
    </source>
</reference>
<dbReference type="InterPro" id="IPR002999">
    <property type="entry name" value="Tudor"/>
</dbReference>
<evidence type="ECO:0000313" key="2">
    <source>
        <dbReference type="EnsemblProtists" id="PYU1_T001382"/>
    </source>
</evidence>
<protein>
    <recommendedName>
        <fullName evidence="1">Tudor domain-containing protein</fullName>
    </recommendedName>
</protein>
<sequence length="74" mass="8181">MELVARPGAKQLHRRLESKRSEAFIDFFTLSQDKSPCVANTSSISSYARAAIVRADEADSEKLAVRFQHIGNSA</sequence>
<dbReference type="PROSITE" id="PS50304">
    <property type="entry name" value="TUDOR"/>
    <property type="match status" value="1"/>
</dbReference>